<reference evidence="3" key="1">
    <citation type="submission" date="2020-03" db="EMBL/GenBank/DDBJ databases">
        <title>Draft Genome Sequence of Cylindrodendrum hubeiense.</title>
        <authorList>
            <person name="Buettner E."/>
            <person name="Kellner H."/>
        </authorList>
    </citation>
    <scope>NUCLEOTIDE SEQUENCE</scope>
    <source>
        <strain evidence="3">IHI 201604</strain>
    </source>
</reference>
<evidence type="ECO:0000313" key="4">
    <source>
        <dbReference type="Proteomes" id="UP000722485"/>
    </source>
</evidence>
<evidence type="ECO:0000313" key="3">
    <source>
        <dbReference type="EMBL" id="KAF7549083.1"/>
    </source>
</evidence>
<dbReference type="EMBL" id="JAANBB010000131">
    <property type="protein sequence ID" value="KAF7549083.1"/>
    <property type="molecule type" value="Genomic_DNA"/>
</dbReference>
<evidence type="ECO:0000256" key="2">
    <source>
        <dbReference type="SAM" id="Phobius"/>
    </source>
</evidence>
<evidence type="ECO:0000256" key="1">
    <source>
        <dbReference type="SAM" id="MobiDB-lite"/>
    </source>
</evidence>
<dbReference type="OrthoDB" id="4770059at2759"/>
<keyword evidence="2" id="KW-0472">Membrane</keyword>
<gene>
    <name evidence="3" type="ORF">G7Z17_g6640</name>
</gene>
<sequence>MATNTASKIIFVGTVPTAYTPGPACSAISSSIIVGIDYASSCLPKSFHTNPSVYYSPGWECPTGYAAPSRCTRSDGPDATVFTLTCCPARGDITLSCLGDPTGLSGIWKSHLCTWSAGTKETVLLVTSTSLTGRSTATITSAVTMSGTDGINAYGIRMVYHSSDLPATTTEITAETAAATSAATSTSTTTPSSTYSRSIATSTGPASDEDSGGLATGAIVAIAVVIPLAAIAMLIGAFFWFRRRKQREQNFTAVPTDTESPKELPPDAMISELYGSMAAPPQELPTPAVIVELPGDIPSDIRPPLPPRPVEMEKVSSPNPTLTAISKIDAVSPPLSTEIFDRVDMVSSPDLTLTDFSKMDAVSPPLSAAVFDRVDTVSPALSVSVVSKAGTPSPEDSNNAPRS</sequence>
<accession>A0A9P5H505</accession>
<dbReference type="CDD" id="cd12087">
    <property type="entry name" value="TM_EGFR-like"/>
    <property type="match status" value="1"/>
</dbReference>
<proteinExistence type="predicted"/>
<comment type="caution">
    <text evidence="3">The sequence shown here is derived from an EMBL/GenBank/DDBJ whole genome shotgun (WGS) entry which is preliminary data.</text>
</comment>
<protein>
    <submittedName>
        <fullName evidence="3">Uncharacterized protein</fullName>
    </submittedName>
</protein>
<feature type="region of interest" description="Disordered" evidence="1">
    <location>
        <begin position="178"/>
        <end position="211"/>
    </location>
</feature>
<feature type="compositionally biased region" description="Polar residues" evidence="1">
    <location>
        <begin position="195"/>
        <end position="205"/>
    </location>
</feature>
<organism evidence="3 4">
    <name type="scientific">Cylindrodendrum hubeiense</name>
    <dbReference type="NCBI Taxonomy" id="595255"/>
    <lineage>
        <taxon>Eukaryota</taxon>
        <taxon>Fungi</taxon>
        <taxon>Dikarya</taxon>
        <taxon>Ascomycota</taxon>
        <taxon>Pezizomycotina</taxon>
        <taxon>Sordariomycetes</taxon>
        <taxon>Hypocreomycetidae</taxon>
        <taxon>Hypocreales</taxon>
        <taxon>Nectriaceae</taxon>
        <taxon>Cylindrodendrum</taxon>
    </lineage>
</organism>
<name>A0A9P5H505_9HYPO</name>
<keyword evidence="2" id="KW-1133">Transmembrane helix</keyword>
<feature type="transmembrane region" description="Helical" evidence="2">
    <location>
        <begin position="218"/>
        <end position="241"/>
    </location>
</feature>
<dbReference type="AlphaFoldDB" id="A0A9P5H505"/>
<feature type="compositionally biased region" description="Low complexity" evidence="1">
    <location>
        <begin position="178"/>
        <end position="194"/>
    </location>
</feature>
<keyword evidence="2" id="KW-0812">Transmembrane</keyword>
<dbReference type="Proteomes" id="UP000722485">
    <property type="component" value="Unassembled WGS sequence"/>
</dbReference>
<keyword evidence="4" id="KW-1185">Reference proteome</keyword>